<comment type="similarity">
    <text evidence="2">Belongs to the cytochrome c oxidase subunit 3 family.</text>
</comment>
<dbReference type="PANTHER" id="PTHR11403">
    <property type="entry name" value="CYTOCHROME C OXIDASE SUBUNIT III"/>
    <property type="match status" value="1"/>
</dbReference>
<feature type="transmembrane region" description="Helical" evidence="7">
    <location>
        <begin position="144"/>
        <end position="165"/>
    </location>
</feature>
<dbReference type="Pfam" id="PF00510">
    <property type="entry name" value="COX3"/>
    <property type="match status" value="1"/>
</dbReference>
<evidence type="ECO:0000256" key="3">
    <source>
        <dbReference type="ARBA" id="ARBA00022475"/>
    </source>
</evidence>
<dbReference type="PROSITE" id="PS50253">
    <property type="entry name" value="COX3"/>
    <property type="match status" value="1"/>
</dbReference>
<evidence type="ECO:0000256" key="5">
    <source>
        <dbReference type="ARBA" id="ARBA00022989"/>
    </source>
</evidence>
<dbReference type="InterPro" id="IPR024791">
    <property type="entry name" value="Cyt_c/ubiquinol_Oxase_su3"/>
</dbReference>
<evidence type="ECO:0000256" key="1">
    <source>
        <dbReference type="ARBA" id="ARBA00004651"/>
    </source>
</evidence>
<name>A0A382IET1_9ZZZZ</name>
<organism evidence="9">
    <name type="scientific">marine metagenome</name>
    <dbReference type="NCBI Taxonomy" id="408172"/>
    <lineage>
        <taxon>unclassified sequences</taxon>
        <taxon>metagenomes</taxon>
        <taxon>ecological metagenomes</taxon>
    </lineage>
</organism>
<accession>A0A382IET1</accession>
<protein>
    <recommendedName>
        <fullName evidence="8">Heme-copper oxidase subunit III family profile domain-containing protein</fullName>
    </recommendedName>
</protein>
<dbReference type="PANTHER" id="PTHR11403:SF2">
    <property type="entry name" value="CYTOCHROME BO(3) UBIQUINOL OXIDASE SUBUNIT 3"/>
    <property type="match status" value="1"/>
</dbReference>
<comment type="subcellular location">
    <subcellularLocation>
        <location evidence="1">Cell membrane</location>
        <topology evidence="1">Multi-pass membrane protein</topology>
    </subcellularLocation>
</comment>
<keyword evidence="5 7" id="KW-1133">Transmembrane helix</keyword>
<sequence>MSDLTASFIQPSPSSTGERTVVPNAILGMIIFVVCEIMFFGGLISAYLVGKAAALDAGGTWPPTDQPRLPIGSTAFNTAVLLFSGWFMSRTSITQRQPEGKDATRKLLVATIGLGAFFVIFQGYEWTRLIQFGLTMQSSTYGGFFYLIVGTHALHVIVALAALIYAYIQLKNDRLTNGVLGASRIFWYFVVGLWPVLYVTVYVL</sequence>
<evidence type="ECO:0000259" key="8">
    <source>
        <dbReference type="PROSITE" id="PS50253"/>
    </source>
</evidence>
<keyword evidence="3" id="KW-1003">Cell membrane</keyword>
<evidence type="ECO:0000256" key="6">
    <source>
        <dbReference type="ARBA" id="ARBA00023136"/>
    </source>
</evidence>
<keyword evidence="4 7" id="KW-0812">Transmembrane</keyword>
<keyword evidence="6 7" id="KW-0472">Membrane</keyword>
<dbReference type="Gene3D" id="1.20.120.80">
    <property type="entry name" value="Cytochrome c oxidase, subunit III, four-helix bundle"/>
    <property type="match status" value="1"/>
</dbReference>
<dbReference type="CDD" id="cd00386">
    <property type="entry name" value="Heme_Cu_Oxidase_III_like"/>
    <property type="match status" value="1"/>
</dbReference>
<feature type="domain" description="Heme-copper oxidase subunit III family profile" evidence="8">
    <location>
        <begin position="1"/>
        <end position="204"/>
    </location>
</feature>
<feature type="transmembrane region" description="Helical" evidence="7">
    <location>
        <begin position="69"/>
        <end position="87"/>
    </location>
</feature>
<proteinExistence type="inferred from homology"/>
<evidence type="ECO:0000256" key="7">
    <source>
        <dbReference type="SAM" id="Phobius"/>
    </source>
</evidence>
<reference evidence="9" key="1">
    <citation type="submission" date="2018-05" db="EMBL/GenBank/DDBJ databases">
        <authorList>
            <person name="Lanie J.A."/>
            <person name="Ng W.-L."/>
            <person name="Kazmierczak K.M."/>
            <person name="Andrzejewski T.M."/>
            <person name="Davidsen T.M."/>
            <person name="Wayne K.J."/>
            <person name="Tettelin H."/>
            <person name="Glass J.I."/>
            <person name="Rusch D."/>
            <person name="Podicherti R."/>
            <person name="Tsui H.-C.T."/>
            <person name="Winkler M.E."/>
        </authorList>
    </citation>
    <scope>NUCLEOTIDE SEQUENCE</scope>
</reference>
<gene>
    <name evidence="9" type="ORF">METZ01_LOCUS250005</name>
</gene>
<evidence type="ECO:0000256" key="2">
    <source>
        <dbReference type="ARBA" id="ARBA00010581"/>
    </source>
</evidence>
<dbReference type="GO" id="GO:0004129">
    <property type="term" value="F:cytochrome-c oxidase activity"/>
    <property type="evidence" value="ECO:0007669"/>
    <property type="project" value="InterPro"/>
</dbReference>
<dbReference type="AlphaFoldDB" id="A0A382IET1"/>
<feature type="transmembrane region" description="Helical" evidence="7">
    <location>
        <begin position="21"/>
        <end position="49"/>
    </location>
</feature>
<dbReference type="InterPro" id="IPR013833">
    <property type="entry name" value="Cyt_c_oxidase_su3_a-hlx"/>
</dbReference>
<evidence type="ECO:0000313" key="9">
    <source>
        <dbReference type="EMBL" id="SVB97151.1"/>
    </source>
</evidence>
<dbReference type="EMBL" id="UINC01066438">
    <property type="protein sequence ID" value="SVB97151.1"/>
    <property type="molecule type" value="Genomic_DNA"/>
</dbReference>
<dbReference type="InterPro" id="IPR035973">
    <property type="entry name" value="Cyt_c_oxidase_su3-like_sf"/>
</dbReference>
<dbReference type="SUPFAM" id="SSF81452">
    <property type="entry name" value="Cytochrome c oxidase subunit III-like"/>
    <property type="match status" value="1"/>
</dbReference>
<feature type="transmembrane region" description="Helical" evidence="7">
    <location>
        <begin position="185"/>
        <end position="203"/>
    </location>
</feature>
<evidence type="ECO:0000256" key="4">
    <source>
        <dbReference type="ARBA" id="ARBA00022692"/>
    </source>
</evidence>
<feature type="transmembrane region" description="Helical" evidence="7">
    <location>
        <begin position="107"/>
        <end position="124"/>
    </location>
</feature>
<dbReference type="InterPro" id="IPR000298">
    <property type="entry name" value="Cyt_c_oxidase-like_su3"/>
</dbReference>
<dbReference type="GO" id="GO:0019646">
    <property type="term" value="P:aerobic electron transport chain"/>
    <property type="evidence" value="ECO:0007669"/>
    <property type="project" value="InterPro"/>
</dbReference>
<dbReference type="GO" id="GO:0005886">
    <property type="term" value="C:plasma membrane"/>
    <property type="evidence" value="ECO:0007669"/>
    <property type="project" value="UniProtKB-SubCell"/>
</dbReference>